<reference evidence="2" key="1">
    <citation type="journal article" date="2019" name="Int. J. Syst. Evol. Microbiol.">
        <title>The Global Catalogue of Microorganisms (GCM) 10K type strain sequencing project: providing services to taxonomists for standard genome sequencing and annotation.</title>
        <authorList>
            <consortium name="The Broad Institute Genomics Platform"/>
            <consortium name="The Broad Institute Genome Sequencing Center for Infectious Disease"/>
            <person name="Wu L."/>
            <person name="Ma J."/>
        </authorList>
    </citation>
    <scope>NUCLEOTIDE SEQUENCE [LARGE SCALE GENOMIC DNA]</scope>
    <source>
        <strain evidence="2">CGMCC 4.7283</strain>
    </source>
</reference>
<dbReference type="RefSeq" id="WP_380720341.1">
    <property type="nucleotide sequence ID" value="NZ_JBHSGI010000031.1"/>
</dbReference>
<keyword evidence="2" id="KW-1185">Reference proteome</keyword>
<accession>A0ABV9KMM3</accession>
<dbReference type="Proteomes" id="UP001595973">
    <property type="component" value="Unassembled WGS sequence"/>
</dbReference>
<evidence type="ECO:0000313" key="2">
    <source>
        <dbReference type="Proteomes" id="UP001595973"/>
    </source>
</evidence>
<name>A0ABV9KMM3_9RHOB</name>
<organism evidence="1 2">
    <name type="scientific">Seohaeicola nanhaiensis</name>
    <dbReference type="NCBI Taxonomy" id="1387282"/>
    <lineage>
        <taxon>Bacteria</taxon>
        <taxon>Pseudomonadati</taxon>
        <taxon>Pseudomonadota</taxon>
        <taxon>Alphaproteobacteria</taxon>
        <taxon>Rhodobacterales</taxon>
        <taxon>Roseobacteraceae</taxon>
        <taxon>Seohaeicola</taxon>
    </lineage>
</organism>
<evidence type="ECO:0000313" key="1">
    <source>
        <dbReference type="EMBL" id="MFC4670846.1"/>
    </source>
</evidence>
<comment type="caution">
    <text evidence="1">The sequence shown here is derived from an EMBL/GenBank/DDBJ whole genome shotgun (WGS) entry which is preliminary data.</text>
</comment>
<gene>
    <name evidence="1" type="ORF">ACFO5X_20025</name>
</gene>
<proteinExistence type="predicted"/>
<dbReference type="EMBL" id="JBHSGI010000031">
    <property type="protein sequence ID" value="MFC4670846.1"/>
    <property type="molecule type" value="Genomic_DNA"/>
</dbReference>
<protein>
    <submittedName>
        <fullName evidence="1">Uncharacterized protein</fullName>
    </submittedName>
</protein>
<sequence>MIDVPHAPTGKDLKTAVMLAEIGWDTVLSDVKGCLPEKSALHDPGIARAQSL</sequence>